<gene>
    <name evidence="1" type="ORF">POCTA_138.1.T0290025</name>
</gene>
<organism evidence="1 2">
    <name type="scientific">Paramecium octaurelia</name>
    <dbReference type="NCBI Taxonomy" id="43137"/>
    <lineage>
        <taxon>Eukaryota</taxon>
        <taxon>Sar</taxon>
        <taxon>Alveolata</taxon>
        <taxon>Ciliophora</taxon>
        <taxon>Intramacronucleata</taxon>
        <taxon>Oligohymenophorea</taxon>
        <taxon>Peniculida</taxon>
        <taxon>Parameciidae</taxon>
        <taxon>Paramecium</taxon>
    </lineage>
</organism>
<accession>A0A8S1TPE4</accession>
<dbReference type="EMBL" id="CAJJDP010000029">
    <property type="protein sequence ID" value="CAD8154170.1"/>
    <property type="molecule type" value="Genomic_DNA"/>
</dbReference>
<dbReference type="AlphaFoldDB" id="A0A8S1TPE4"/>
<keyword evidence="2" id="KW-1185">Reference proteome</keyword>
<comment type="caution">
    <text evidence="1">The sequence shown here is derived from an EMBL/GenBank/DDBJ whole genome shotgun (WGS) entry which is preliminary data.</text>
</comment>
<protein>
    <submittedName>
        <fullName evidence="1">Uncharacterized protein</fullName>
    </submittedName>
</protein>
<evidence type="ECO:0000313" key="1">
    <source>
        <dbReference type="EMBL" id="CAD8154170.1"/>
    </source>
</evidence>
<proteinExistence type="predicted"/>
<dbReference type="Proteomes" id="UP000683925">
    <property type="component" value="Unassembled WGS sequence"/>
</dbReference>
<sequence>MLNLVIIFAQPQSSILSYQYYQNMGQVILNNKNIWNSESNPNKFKIKETCFVFQGSRFCFNMIYLLST</sequence>
<evidence type="ECO:0000313" key="2">
    <source>
        <dbReference type="Proteomes" id="UP000683925"/>
    </source>
</evidence>
<reference evidence="1" key="1">
    <citation type="submission" date="2021-01" db="EMBL/GenBank/DDBJ databases">
        <authorList>
            <consortium name="Genoscope - CEA"/>
            <person name="William W."/>
        </authorList>
    </citation>
    <scope>NUCLEOTIDE SEQUENCE</scope>
</reference>
<name>A0A8S1TPE4_PAROT</name>